<gene>
    <name evidence="2" type="ORF">QRX50_17055</name>
</gene>
<dbReference type="EMBL" id="CP127294">
    <property type="protein sequence ID" value="WIX82347.1"/>
    <property type="molecule type" value="Genomic_DNA"/>
</dbReference>
<feature type="domain" description="HTH lysR-type" evidence="1">
    <location>
        <begin position="1"/>
        <end position="32"/>
    </location>
</feature>
<dbReference type="Pfam" id="PF00126">
    <property type="entry name" value="HTH_1"/>
    <property type="match status" value="1"/>
</dbReference>
<evidence type="ECO:0000259" key="1">
    <source>
        <dbReference type="PROSITE" id="PS50931"/>
    </source>
</evidence>
<dbReference type="RefSeq" id="WP_285972919.1">
    <property type="nucleotide sequence ID" value="NZ_CP127294.1"/>
</dbReference>
<evidence type="ECO:0000313" key="2">
    <source>
        <dbReference type="EMBL" id="WIX82347.1"/>
    </source>
</evidence>
<dbReference type="InterPro" id="IPR000847">
    <property type="entry name" value="LysR_HTH_N"/>
</dbReference>
<dbReference type="Proteomes" id="UP001236014">
    <property type="component" value="Chromosome"/>
</dbReference>
<dbReference type="AlphaFoldDB" id="A0A9Y2N0V4"/>
<accession>A0A9Y2N0V4</accession>
<proteinExistence type="predicted"/>
<evidence type="ECO:0000313" key="3">
    <source>
        <dbReference type="Proteomes" id="UP001236014"/>
    </source>
</evidence>
<reference evidence="2 3" key="1">
    <citation type="submission" date="2023-06" db="EMBL/GenBank/DDBJ databases">
        <authorList>
            <person name="Oyuntsetseg B."/>
            <person name="Kim S.B."/>
        </authorList>
    </citation>
    <scope>NUCLEOTIDE SEQUENCE [LARGE SCALE GENOMIC DNA]</scope>
    <source>
        <strain evidence="2 3">2-15</strain>
    </source>
</reference>
<organism evidence="2 3">
    <name type="scientific">Amycolatopsis carbonis</name>
    <dbReference type="NCBI Taxonomy" id="715471"/>
    <lineage>
        <taxon>Bacteria</taxon>
        <taxon>Bacillati</taxon>
        <taxon>Actinomycetota</taxon>
        <taxon>Actinomycetes</taxon>
        <taxon>Pseudonocardiales</taxon>
        <taxon>Pseudonocardiaceae</taxon>
        <taxon>Amycolatopsis</taxon>
    </lineage>
</organism>
<name>A0A9Y2N0V4_9PSEU</name>
<keyword evidence="3" id="KW-1185">Reference proteome</keyword>
<dbReference type="InterPro" id="IPR036388">
    <property type="entry name" value="WH-like_DNA-bd_sf"/>
</dbReference>
<dbReference type="SUPFAM" id="SSF46785">
    <property type="entry name" value="Winged helix' DNA-binding domain"/>
    <property type="match status" value="1"/>
</dbReference>
<dbReference type="Gene3D" id="1.10.10.10">
    <property type="entry name" value="Winged helix-like DNA-binding domain superfamily/Winged helix DNA-binding domain"/>
    <property type="match status" value="1"/>
</dbReference>
<dbReference type="GO" id="GO:0003700">
    <property type="term" value="F:DNA-binding transcription factor activity"/>
    <property type="evidence" value="ECO:0007669"/>
    <property type="project" value="InterPro"/>
</dbReference>
<dbReference type="PROSITE" id="PS50931">
    <property type="entry name" value="HTH_LYSR"/>
    <property type="match status" value="1"/>
</dbReference>
<sequence>MTQQAVSGQIRQLERVAGTPLVRRRSSGVELTAAGRRS</sequence>
<dbReference type="KEGG" id="acab:QRX50_17055"/>
<protein>
    <submittedName>
        <fullName evidence="2">LysR family transcriptional regulator</fullName>
    </submittedName>
</protein>
<dbReference type="InterPro" id="IPR036390">
    <property type="entry name" value="WH_DNA-bd_sf"/>
</dbReference>